<accession>A0A8S3Q912</accession>
<proteinExistence type="predicted"/>
<name>A0A8S3Q912_MYTED</name>
<feature type="region of interest" description="Disordered" evidence="1">
    <location>
        <begin position="129"/>
        <end position="148"/>
    </location>
</feature>
<evidence type="ECO:0000256" key="2">
    <source>
        <dbReference type="SAM" id="SignalP"/>
    </source>
</evidence>
<keyword evidence="4" id="KW-1185">Reference proteome</keyword>
<comment type="caution">
    <text evidence="3">The sequence shown here is derived from an EMBL/GenBank/DDBJ whole genome shotgun (WGS) entry which is preliminary data.</text>
</comment>
<feature type="chain" id="PRO_5035789247" evidence="2">
    <location>
        <begin position="21"/>
        <end position="208"/>
    </location>
</feature>
<gene>
    <name evidence="3" type="ORF">MEDL_7104</name>
</gene>
<sequence>MYVFLPILVIILALPNQTTNFIKPFNSTTQTTRKFIILTQYDQSFPTLQKPTIQHSKTLPNHQHSTTLPNHSTLNNSTQPFNIQQHYQTIQHSKTLPKIQHLTTLSNHSTLKNIQPFNTLRLYPTIQHSTTQSNHSKLNNSTQPSNTQQLYPTIQHSTTLLNHFNNSSQLSKTLPNRFNTLRLYPTIQHSTTLPNHSTLNISTQPSNT</sequence>
<dbReference type="Proteomes" id="UP000683360">
    <property type="component" value="Unassembled WGS sequence"/>
</dbReference>
<evidence type="ECO:0000313" key="3">
    <source>
        <dbReference type="EMBL" id="CAG2191883.1"/>
    </source>
</evidence>
<feature type="region of interest" description="Disordered" evidence="1">
    <location>
        <begin position="58"/>
        <end position="78"/>
    </location>
</feature>
<keyword evidence="2" id="KW-0732">Signal</keyword>
<organism evidence="3 4">
    <name type="scientific">Mytilus edulis</name>
    <name type="common">Blue mussel</name>
    <dbReference type="NCBI Taxonomy" id="6550"/>
    <lineage>
        <taxon>Eukaryota</taxon>
        <taxon>Metazoa</taxon>
        <taxon>Spiralia</taxon>
        <taxon>Lophotrochozoa</taxon>
        <taxon>Mollusca</taxon>
        <taxon>Bivalvia</taxon>
        <taxon>Autobranchia</taxon>
        <taxon>Pteriomorphia</taxon>
        <taxon>Mytilida</taxon>
        <taxon>Mytiloidea</taxon>
        <taxon>Mytilidae</taxon>
        <taxon>Mytilinae</taxon>
        <taxon>Mytilus</taxon>
    </lineage>
</organism>
<dbReference type="AlphaFoldDB" id="A0A8S3Q912"/>
<protein>
    <submittedName>
        <fullName evidence="3">Uncharacterized protein</fullName>
    </submittedName>
</protein>
<evidence type="ECO:0000313" key="4">
    <source>
        <dbReference type="Proteomes" id="UP000683360"/>
    </source>
</evidence>
<feature type="signal peptide" evidence="2">
    <location>
        <begin position="1"/>
        <end position="20"/>
    </location>
</feature>
<dbReference type="EMBL" id="CAJPWZ010000372">
    <property type="protein sequence ID" value="CAG2191883.1"/>
    <property type="molecule type" value="Genomic_DNA"/>
</dbReference>
<reference evidence="3" key="1">
    <citation type="submission" date="2021-03" db="EMBL/GenBank/DDBJ databases">
        <authorList>
            <person name="Bekaert M."/>
        </authorList>
    </citation>
    <scope>NUCLEOTIDE SEQUENCE</scope>
</reference>
<evidence type="ECO:0000256" key="1">
    <source>
        <dbReference type="SAM" id="MobiDB-lite"/>
    </source>
</evidence>